<name>A0A9X3S2R9_9ACTN</name>
<organism evidence="7 8">
    <name type="scientific">Solirubrobacter ginsenosidimutans</name>
    <dbReference type="NCBI Taxonomy" id="490573"/>
    <lineage>
        <taxon>Bacteria</taxon>
        <taxon>Bacillati</taxon>
        <taxon>Actinomycetota</taxon>
        <taxon>Thermoleophilia</taxon>
        <taxon>Solirubrobacterales</taxon>
        <taxon>Solirubrobacteraceae</taxon>
        <taxon>Solirubrobacter</taxon>
    </lineage>
</organism>
<dbReference type="GO" id="GO:0005737">
    <property type="term" value="C:cytoplasm"/>
    <property type="evidence" value="ECO:0007669"/>
    <property type="project" value="TreeGrafter"/>
</dbReference>
<dbReference type="Gene3D" id="3.30.390.30">
    <property type="match status" value="1"/>
</dbReference>
<dbReference type="GO" id="GO:0016651">
    <property type="term" value="F:oxidoreductase activity, acting on NAD(P)H"/>
    <property type="evidence" value="ECO:0007669"/>
    <property type="project" value="TreeGrafter"/>
</dbReference>
<evidence type="ECO:0000259" key="5">
    <source>
        <dbReference type="Pfam" id="PF07992"/>
    </source>
</evidence>
<evidence type="ECO:0000256" key="2">
    <source>
        <dbReference type="ARBA" id="ARBA00022630"/>
    </source>
</evidence>
<protein>
    <submittedName>
        <fullName evidence="7">FAD-dependent oxidoreductase</fullName>
    </submittedName>
</protein>
<dbReference type="InterPro" id="IPR050446">
    <property type="entry name" value="FAD-oxidoreductase/Apoptosis"/>
</dbReference>
<evidence type="ECO:0000259" key="6">
    <source>
        <dbReference type="Pfam" id="PF14759"/>
    </source>
</evidence>
<dbReference type="InterPro" id="IPR023753">
    <property type="entry name" value="FAD/NAD-binding_dom"/>
</dbReference>
<sequence>MRVVIVGGGPAAFAAARGYRAANGEGDVTILTPELTPPYTRPALSKEFLRGELQDEDVPIEPAGWYEQHKIALRLGTEADTLDPAQRTITLAGGETLAYDACVLATGAEPKALQVPGATEEWVLLLRSLATARVLRDRAANSTSAVVVGSGFIGCEAAASLAMRGVNATLVTDEAIPHETRLGEAAGRRIKGWLEELGVELVLGGGVETISDHAVRVPGREPIRGDLVLMAAGVQPCAGLASDAGLELENGRVKTDAQMRTSHEHVYAAGDVAFAYNAAAERHLAVEHWGEALNMGEVAGKTIAGAPAQWDVAPGFWSTIGEHTLKYVAWGDGYDEAHLVDHGAGAFTVWYAKQGTTVGVLTHDADEDYENGRELIETKAPLK</sequence>
<dbReference type="InterPro" id="IPR036188">
    <property type="entry name" value="FAD/NAD-bd_sf"/>
</dbReference>
<dbReference type="EMBL" id="JAPDOD010000019">
    <property type="protein sequence ID" value="MDA0162587.1"/>
    <property type="molecule type" value="Genomic_DNA"/>
</dbReference>
<evidence type="ECO:0000313" key="8">
    <source>
        <dbReference type="Proteomes" id="UP001149140"/>
    </source>
</evidence>
<dbReference type="PRINTS" id="PR00368">
    <property type="entry name" value="FADPNR"/>
</dbReference>
<dbReference type="Gene3D" id="3.50.50.60">
    <property type="entry name" value="FAD/NAD(P)-binding domain"/>
    <property type="match status" value="2"/>
</dbReference>
<accession>A0A9X3S2R9</accession>
<feature type="domain" description="Reductase C-terminal" evidence="6">
    <location>
        <begin position="316"/>
        <end position="381"/>
    </location>
</feature>
<dbReference type="InterPro" id="IPR016156">
    <property type="entry name" value="FAD/NAD-linked_Rdtase_dimer_sf"/>
</dbReference>
<evidence type="ECO:0000256" key="1">
    <source>
        <dbReference type="ARBA" id="ARBA00001974"/>
    </source>
</evidence>
<evidence type="ECO:0000256" key="4">
    <source>
        <dbReference type="ARBA" id="ARBA00023002"/>
    </source>
</evidence>
<comment type="caution">
    <text evidence="7">The sequence shown here is derived from an EMBL/GenBank/DDBJ whole genome shotgun (WGS) entry which is preliminary data.</text>
</comment>
<dbReference type="SUPFAM" id="SSF51905">
    <property type="entry name" value="FAD/NAD(P)-binding domain"/>
    <property type="match status" value="2"/>
</dbReference>
<gene>
    <name evidence="7" type="ORF">OM076_20095</name>
</gene>
<dbReference type="AlphaFoldDB" id="A0A9X3S2R9"/>
<dbReference type="PRINTS" id="PR00411">
    <property type="entry name" value="PNDRDTASEI"/>
</dbReference>
<keyword evidence="4" id="KW-0560">Oxidoreductase</keyword>
<feature type="domain" description="FAD/NAD(P)-binding" evidence="5">
    <location>
        <begin position="1"/>
        <end position="294"/>
    </location>
</feature>
<dbReference type="Pfam" id="PF07992">
    <property type="entry name" value="Pyr_redox_2"/>
    <property type="match status" value="1"/>
</dbReference>
<keyword evidence="2" id="KW-0285">Flavoprotein</keyword>
<evidence type="ECO:0000313" key="7">
    <source>
        <dbReference type="EMBL" id="MDA0162587.1"/>
    </source>
</evidence>
<keyword evidence="3" id="KW-0274">FAD</keyword>
<keyword evidence="8" id="KW-1185">Reference proteome</keyword>
<dbReference type="RefSeq" id="WP_270041828.1">
    <property type="nucleotide sequence ID" value="NZ_JAPDOD010000019.1"/>
</dbReference>
<proteinExistence type="predicted"/>
<dbReference type="PANTHER" id="PTHR43557">
    <property type="entry name" value="APOPTOSIS-INDUCING FACTOR 1"/>
    <property type="match status" value="1"/>
</dbReference>
<dbReference type="PANTHER" id="PTHR43557:SF2">
    <property type="entry name" value="RIESKE DOMAIN-CONTAINING PROTEIN-RELATED"/>
    <property type="match status" value="1"/>
</dbReference>
<dbReference type="Pfam" id="PF14759">
    <property type="entry name" value="Reductase_C"/>
    <property type="match status" value="1"/>
</dbReference>
<dbReference type="Proteomes" id="UP001149140">
    <property type="component" value="Unassembled WGS sequence"/>
</dbReference>
<evidence type="ECO:0000256" key="3">
    <source>
        <dbReference type="ARBA" id="ARBA00022827"/>
    </source>
</evidence>
<comment type="cofactor">
    <cofactor evidence="1">
        <name>FAD</name>
        <dbReference type="ChEBI" id="CHEBI:57692"/>
    </cofactor>
</comment>
<dbReference type="SUPFAM" id="SSF55424">
    <property type="entry name" value="FAD/NAD-linked reductases, dimerisation (C-terminal) domain"/>
    <property type="match status" value="1"/>
</dbReference>
<reference evidence="7" key="1">
    <citation type="submission" date="2022-10" db="EMBL/GenBank/DDBJ databases">
        <title>The WGS of Solirubrobacter ginsenosidimutans DSM 21036.</title>
        <authorList>
            <person name="Jiang Z."/>
        </authorList>
    </citation>
    <scope>NUCLEOTIDE SEQUENCE</scope>
    <source>
        <strain evidence="7">DSM 21036</strain>
    </source>
</reference>
<dbReference type="InterPro" id="IPR028202">
    <property type="entry name" value="Reductase_C"/>
</dbReference>